<keyword evidence="1" id="KW-1133">Transmembrane helix</keyword>
<dbReference type="AlphaFoldDB" id="A0A9E9NRG0"/>
<evidence type="ECO:0000313" key="2">
    <source>
        <dbReference type="EMBL" id="WAV91191.1"/>
    </source>
</evidence>
<dbReference type="RefSeq" id="WP_269264454.1">
    <property type="nucleotide sequence ID" value="NZ_CP098248.1"/>
</dbReference>
<keyword evidence="1" id="KW-0812">Transmembrane</keyword>
<organism evidence="2">
    <name type="scientific">Oxalobacter aliiformigenes</name>
    <dbReference type="NCBI Taxonomy" id="2946593"/>
    <lineage>
        <taxon>Bacteria</taxon>
        <taxon>Pseudomonadati</taxon>
        <taxon>Pseudomonadota</taxon>
        <taxon>Betaproteobacteria</taxon>
        <taxon>Burkholderiales</taxon>
        <taxon>Oxalobacteraceae</taxon>
        <taxon>Oxalobacter</taxon>
    </lineage>
</organism>
<feature type="transmembrane region" description="Helical" evidence="1">
    <location>
        <begin position="80"/>
        <end position="105"/>
    </location>
</feature>
<keyword evidence="1" id="KW-0472">Membrane</keyword>
<proteinExistence type="predicted"/>
<gene>
    <name evidence="3" type="ORF">NB645_09280</name>
    <name evidence="2" type="ORF">NB646_10415</name>
</gene>
<sequence>MSNRSFVSSIVVFLGGLLAVVTQFLLPPCSAWIETASGMHIPMKCHWSGQMAMSLGLFIVFEGILLGMMKSVFARLGLSLVVVVTAILTMAVPTVLIGVCAGGTMPCRVGMLPAILVVCVLLLLVGLGNVFYLRIRKESCIAFPS</sequence>
<dbReference type="EMBL" id="CP098248">
    <property type="protein sequence ID" value="WAV96976.1"/>
    <property type="molecule type" value="Genomic_DNA"/>
</dbReference>
<dbReference type="Pfam" id="PF14387">
    <property type="entry name" value="DUF4418"/>
    <property type="match status" value="1"/>
</dbReference>
<dbReference type="EMBL" id="CP098251">
    <property type="protein sequence ID" value="WAV91191.1"/>
    <property type="molecule type" value="Genomic_DNA"/>
</dbReference>
<reference evidence="3" key="1">
    <citation type="journal article" date="2022" name="Front. Microbiol.">
        <title>New perspectives on an old grouping: The genomic and phenotypic variability of Oxalobacter formigenes and the implications for calcium oxalate stone prevention.</title>
        <authorList>
            <person name="Chmiel J.A."/>
            <person name="Carr C."/>
            <person name="Stuivenberg G.A."/>
            <person name="Venema R."/>
            <person name="Chanyi R.M."/>
            <person name="Al K.F."/>
            <person name="Giguere D."/>
            <person name="Say H."/>
            <person name="Akouris P.P."/>
            <person name="Dominguez Romero S.A."/>
            <person name="Kwong A."/>
            <person name="Tai V."/>
            <person name="Koval S.F."/>
            <person name="Razvi H."/>
            <person name="Bjazevic J."/>
            <person name="Burton J.P."/>
        </authorList>
    </citation>
    <scope>NUCLEOTIDE SEQUENCE</scope>
    <source>
        <strain evidence="3">HOxNP-1</strain>
    </source>
</reference>
<evidence type="ECO:0000313" key="3">
    <source>
        <dbReference type="EMBL" id="WAV96976.1"/>
    </source>
</evidence>
<reference evidence="2" key="2">
    <citation type="journal article" date="2022" name="Front. Microbiol.">
        <title>New perspectives on an old grouping: The genomic and phenotypic variability of Oxalobacter formigenes and the implications for calcium oxalate stone prevention.</title>
        <authorList>
            <person name="Chmiel J.A."/>
            <person name="Carr C."/>
            <person name="Stuivenberg G.A."/>
            <person name="Venema R."/>
            <person name="Chanyi R.M."/>
            <person name="Al K.F."/>
            <person name="Giguere D."/>
            <person name="Say H."/>
            <person name="Akouris P.P."/>
            <person name="Dominguez Romero S.A."/>
            <person name="Kwong A."/>
            <person name="Tai V."/>
            <person name="Koval S.F."/>
            <person name="Razvi H."/>
            <person name="Bjazevic J."/>
            <person name="Burton J.P."/>
        </authorList>
    </citation>
    <scope>NUCLEOTIDE SEQUENCE</scope>
    <source>
        <strain evidence="2">OxK</strain>
    </source>
</reference>
<feature type="transmembrane region" description="Helical" evidence="1">
    <location>
        <begin position="47"/>
        <end position="68"/>
    </location>
</feature>
<accession>A0A9E9NRG0</accession>
<dbReference type="InterPro" id="IPR025531">
    <property type="entry name" value="DUF4418"/>
</dbReference>
<dbReference type="Proteomes" id="UP001164819">
    <property type="component" value="Chromosome"/>
</dbReference>
<name>A0A9E9NRG0_9BURK</name>
<feature type="transmembrane region" description="Helical" evidence="1">
    <location>
        <begin position="111"/>
        <end position="133"/>
    </location>
</feature>
<protein>
    <submittedName>
        <fullName evidence="2">DUF4418 family protein</fullName>
    </submittedName>
</protein>
<evidence type="ECO:0000256" key="1">
    <source>
        <dbReference type="SAM" id="Phobius"/>
    </source>
</evidence>
<evidence type="ECO:0000313" key="4">
    <source>
        <dbReference type="Proteomes" id="UP001164794"/>
    </source>
</evidence>
<keyword evidence="4" id="KW-1185">Reference proteome</keyword>
<dbReference type="Proteomes" id="UP001164794">
    <property type="component" value="Chromosome"/>
</dbReference>